<dbReference type="Pfam" id="PF01284">
    <property type="entry name" value="MARVEL"/>
    <property type="match status" value="1"/>
</dbReference>
<feature type="domain" description="MARVEL" evidence="8">
    <location>
        <begin position="29"/>
        <end position="146"/>
    </location>
</feature>
<feature type="transmembrane region" description="Helical" evidence="7">
    <location>
        <begin position="67"/>
        <end position="83"/>
    </location>
</feature>
<feature type="transmembrane region" description="Helical" evidence="7">
    <location>
        <begin position="42"/>
        <end position="61"/>
    </location>
</feature>
<keyword evidence="2 5" id="KW-0812">Transmembrane</keyword>
<evidence type="ECO:0000256" key="6">
    <source>
        <dbReference type="SAM" id="MobiDB-lite"/>
    </source>
</evidence>
<evidence type="ECO:0000256" key="3">
    <source>
        <dbReference type="ARBA" id="ARBA00022989"/>
    </source>
</evidence>
<comment type="subcellular location">
    <subcellularLocation>
        <location evidence="1">Membrane</location>
        <topology evidence="1">Multi-pass membrane protein</topology>
    </subcellularLocation>
</comment>
<evidence type="ECO:0000256" key="5">
    <source>
        <dbReference type="PROSITE-ProRule" id="PRU00581"/>
    </source>
</evidence>
<dbReference type="PROSITE" id="PS51225">
    <property type="entry name" value="MARVEL"/>
    <property type="match status" value="1"/>
</dbReference>
<name>A0A452UEZ8_URSMA</name>
<reference evidence="9" key="1">
    <citation type="submission" date="2019-03" db="UniProtKB">
        <authorList>
            <consortium name="Ensembl"/>
        </authorList>
    </citation>
    <scope>IDENTIFICATION</scope>
</reference>
<sequence>MLSVRDRRDGPPAEGAAAGLQGFAVDKTFLSSVKGILLETELALTFVIFICFTASISAYMAAALLEFFITLAFLFLYATQYHLRLDRLNWPCLDFLRCVSAIIIFLVVSFAAVTSRDGAAIAAFVFGIILVSVFAYDAFKIYRTEMAPGTTQGECLCSGERTCPLHPLPRLPDADMPFPARLHIHRGPAVTLSYLAPRPSQTKGTVQPRHMSFGFTSPQPAAPQPGLQRCSLA</sequence>
<organism evidence="9">
    <name type="scientific">Ursus maritimus</name>
    <name type="common">Polar bear</name>
    <name type="synonym">Thalarctos maritimus</name>
    <dbReference type="NCBI Taxonomy" id="29073"/>
    <lineage>
        <taxon>Eukaryota</taxon>
        <taxon>Metazoa</taxon>
        <taxon>Chordata</taxon>
        <taxon>Craniata</taxon>
        <taxon>Vertebrata</taxon>
        <taxon>Euteleostomi</taxon>
        <taxon>Mammalia</taxon>
        <taxon>Eutheria</taxon>
        <taxon>Laurasiatheria</taxon>
        <taxon>Carnivora</taxon>
        <taxon>Caniformia</taxon>
        <taxon>Ursidae</taxon>
        <taxon>Ursus</taxon>
    </lineage>
</organism>
<evidence type="ECO:0000256" key="7">
    <source>
        <dbReference type="SAM" id="Phobius"/>
    </source>
</evidence>
<accession>A0A452UEZ8</accession>
<dbReference type="GO" id="GO:0016020">
    <property type="term" value="C:membrane"/>
    <property type="evidence" value="ECO:0007669"/>
    <property type="project" value="UniProtKB-SubCell"/>
</dbReference>
<keyword evidence="4 5" id="KW-0472">Membrane</keyword>
<gene>
    <name evidence="9" type="primary">CMTM5</name>
</gene>
<dbReference type="PANTHER" id="PTHR22776:SF26">
    <property type="entry name" value="CKLF-LIKE MARVEL TRANSMEMBRANE DOMAIN-CONTAINING PROTEIN 5"/>
    <property type="match status" value="1"/>
</dbReference>
<evidence type="ECO:0000256" key="2">
    <source>
        <dbReference type="ARBA" id="ARBA00022692"/>
    </source>
</evidence>
<dbReference type="GO" id="GO:0045662">
    <property type="term" value="P:negative regulation of myoblast differentiation"/>
    <property type="evidence" value="ECO:0007669"/>
    <property type="project" value="Ensembl"/>
</dbReference>
<protein>
    <submittedName>
        <fullName evidence="9">CKLF like MARVEL transmembrane domain containing 5</fullName>
    </submittedName>
</protein>
<feature type="transmembrane region" description="Helical" evidence="7">
    <location>
        <begin position="95"/>
        <end position="113"/>
    </location>
</feature>
<evidence type="ECO:0000259" key="8">
    <source>
        <dbReference type="PROSITE" id="PS51225"/>
    </source>
</evidence>
<dbReference type="GeneTree" id="ENSGT00940000161867"/>
<evidence type="ECO:0000256" key="4">
    <source>
        <dbReference type="ARBA" id="ARBA00023136"/>
    </source>
</evidence>
<proteinExistence type="predicted"/>
<dbReference type="AlphaFoldDB" id="A0A452UEZ8"/>
<dbReference type="PANTHER" id="PTHR22776">
    <property type="entry name" value="MARVEL-CONTAINING POTENTIAL LIPID RAFT-ASSOCIATED PROTEIN"/>
    <property type="match status" value="1"/>
</dbReference>
<dbReference type="Ensembl" id="ENSUMAT00000023070.1">
    <property type="protein sequence ID" value="ENSUMAP00000019505.1"/>
    <property type="gene ID" value="ENSUMAG00000014306.1"/>
</dbReference>
<keyword evidence="3 7" id="KW-1133">Transmembrane helix</keyword>
<evidence type="ECO:0000256" key="1">
    <source>
        <dbReference type="ARBA" id="ARBA00004141"/>
    </source>
</evidence>
<evidence type="ECO:0000313" key="9">
    <source>
        <dbReference type="Ensembl" id="ENSUMAP00000019505"/>
    </source>
</evidence>
<dbReference type="InterPro" id="IPR008253">
    <property type="entry name" value="Marvel"/>
</dbReference>
<dbReference type="InterPro" id="IPR050578">
    <property type="entry name" value="MARVEL-CKLF_proteins"/>
</dbReference>
<feature type="transmembrane region" description="Helical" evidence="7">
    <location>
        <begin position="119"/>
        <end position="139"/>
    </location>
</feature>
<feature type="region of interest" description="Disordered" evidence="6">
    <location>
        <begin position="199"/>
        <end position="233"/>
    </location>
</feature>